<dbReference type="EMBL" id="OUUW01000013">
    <property type="protein sequence ID" value="SPP87902.1"/>
    <property type="molecule type" value="Genomic_DNA"/>
</dbReference>
<keyword evidence="1" id="KW-0472">Membrane</keyword>
<keyword evidence="1" id="KW-1133">Transmembrane helix</keyword>
<feature type="chain" id="PRO_5017352156" evidence="2">
    <location>
        <begin position="24"/>
        <end position="178"/>
    </location>
</feature>
<dbReference type="OMA" id="TWLYHSN"/>
<feature type="transmembrane region" description="Helical" evidence="1">
    <location>
        <begin position="75"/>
        <end position="94"/>
    </location>
</feature>
<feature type="signal peptide" evidence="2">
    <location>
        <begin position="1"/>
        <end position="23"/>
    </location>
</feature>
<name>A0A3B0K5D2_DROGU</name>
<evidence type="ECO:0000256" key="2">
    <source>
        <dbReference type="SAM" id="SignalP"/>
    </source>
</evidence>
<protein>
    <submittedName>
        <fullName evidence="3">Uncharacterized protein</fullName>
    </submittedName>
</protein>
<dbReference type="Proteomes" id="UP000268350">
    <property type="component" value="Unassembled WGS sequence"/>
</dbReference>
<evidence type="ECO:0000313" key="3">
    <source>
        <dbReference type="EMBL" id="SPP87902.1"/>
    </source>
</evidence>
<sequence length="178" mass="20023">MLSRKELVAIILMLSALLSVLNAAVFANTLPIYVSYEQLLQQVVCVGTAYLCLLYALSTWMYHSNFSRTRQHMRYALLLTLLLMIVANLVGAIAHMKLLSFSQFKASTDISGLFSPFDVASKSVSLALSILTIMLLLLVLMVVFVTIIRKQKKLSLQMHKRAAARKSQKQKQEQKQKS</sequence>
<gene>
    <name evidence="3" type="ORF">DGUA_6G015697</name>
</gene>
<feature type="transmembrane region" description="Helical" evidence="1">
    <location>
        <begin position="126"/>
        <end position="148"/>
    </location>
</feature>
<organism evidence="3 4">
    <name type="scientific">Drosophila guanche</name>
    <name type="common">Fruit fly</name>
    <dbReference type="NCBI Taxonomy" id="7266"/>
    <lineage>
        <taxon>Eukaryota</taxon>
        <taxon>Metazoa</taxon>
        <taxon>Ecdysozoa</taxon>
        <taxon>Arthropoda</taxon>
        <taxon>Hexapoda</taxon>
        <taxon>Insecta</taxon>
        <taxon>Pterygota</taxon>
        <taxon>Neoptera</taxon>
        <taxon>Endopterygota</taxon>
        <taxon>Diptera</taxon>
        <taxon>Brachycera</taxon>
        <taxon>Muscomorpha</taxon>
        <taxon>Ephydroidea</taxon>
        <taxon>Drosophilidae</taxon>
        <taxon>Drosophila</taxon>
        <taxon>Sophophora</taxon>
    </lineage>
</organism>
<dbReference type="AlphaFoldDB" id="A0A3B0K5D2"/>
<evidence type="ECO:0000313" key="4">
    <source>
        <dbReference type="Proteomes" id="UP000268350"/>
    </source>
</evidence>
<evidence type="ECO:0000256" key="1">
    <source>
        <dbReference type="SAM" id="Phobius"/>
    </source>
</evidence>
<keyword evidence="1" id="KW-0812">Transmembrane</keyword>
<feature type="transmembrane region" description="Helical" evidence="1">
    <location>
        <begin position="39"/>
        <end position="63"/>
    </location>
</feature>
<keyword evidence="4" id="KW-1185">Reference proteome</keyword>
<keyword evidence="2" id="KW-0732">Signal</keyword>
<accession>A0A3B0K5D2</accession>
<dbReference type="OrthoDB" id="7869929at2759"/>
<reference evidence="4" key="1">
    <citation type="submission" date="2018-01" db="EMBL/GenBank/DDBJ databases">
        <authorList>
            <person name="Alioto T."/>
            <person name="Alioto T."/>
        </authorList>
    </citation>
    <scope>NUCLEOTIDE SEQUENCE [LARGE SCALE GENOMIC DNA]</scope>
</reference>
<proteinExistence type="predicted"/>